<sequence length="91" mass="10634">MTGKRNLQIFFRDCAFSFANIRGKAVKLLGKLKLFCDFQLNAFNKLKLHKLSNRLFELSERYFRAGLSYSVPLVARMICRIPNFTNILKDL</sequence>
<dbReference type="Proteomes" id="UP000276133">
    <property type="component" value="Unassembled WGS sequence"/>
</dbReference>
<comment type="caution">
    <text evidence="1">The sequence shown here is derived from an EMBL/GenBank/DDBJ whole genome shotgun (WGS) entry which is preliminary data.</text>
</comment>
<organism evidence="1 2">
    <name type="scientific">Brachionus plicatilis</name>
    <name type="common">Marine rotifer</name>
    <name type="synonym">Brachionus muelleri</name>
    <dbReference type="NCBI Taxonomy" id="10195"/>
    <lineage>
        <taxon>Eukaryota</taxon>
        <taxon>Metazoa</taxon>
        <taxon>Spiralia</taxon>
        <taxon>Gnathifera</taxon>
        <taxon>Rotifera</taxon>
        <taxon>Eurotatoria</taxon>
        <taxon>Monogononta</taxon>
        <taxon>Pseudotrocha</taxon>
        <taxon>Ploima</taxon>
        <taxon>Brachionidae</taxon>
        <taxon>Brachionus</taxon>
    </lineage>
</organism>
<dbReference type="EMBL" id="REGN01005558">
    <property type="protein sequence ID" value="RNA12933.1"/>
    <property type="molecule type" value="Genomic_DNA"/>
</dbReference>
<accession>A0A3M7QNR8</accession>
<protein>
    <submittedName>
        <fullName evidence="1">Uncharacterized protein</fullName>
    </submittedName>
</protein>
<evidence type="ECO:0000313" key="2">
    <source>
        <dbReference type="Proteomes" id="UP000276133"/>
    </source>
</evidence>
<name>A0A3M7QNR8_BRAPC</name>
<gene>
    <name evidence="1" type="ORF">BpHYR1_016825</name>
</gene>
<keyword evidence="2" id="KW-1185">Reference proteome</keyword>
<proteinExistence type="predicted"/>
<dbReference type="AlphaFoldDB" id="A0A3M7QNR8"/>
<reference evidence="1 2" key="1">
    <citation type="journal article" date="2018" name="Sci. Rep.">
        <title>Genomic signatures of local adaptation to the degree of environmental predictability in rotifers.</title>
        <authorList>
            <person name="Franch-Gras L."/>
            <person name="Hahn C."/>
            <person name="Garcia-Roger E.M."/>
            <person name="Carmona M.J."/>
            <person name="Serra M."/>
            <person name="Gomez A."/>
        </authorList>
    </citation>
    <scope>NUCLEOTIDE SEQUENCE [LARGE SCALE GENOMIC DNA]</scope>
    <source>
        <strain evidence="1">HYR1</strain>
    </source>
</reference>
<evidence type="ECO:0000313" key="1">
    <source>
        <dbReference type="EMBL" id="RNA12933.1"/>
    </source>
</evidence>